<sequence length="128" mass="14398">MIIGRTVTLDQCVNDTTQSNTLKLLQEQKVSKSFVTPSSYSGIAKLPNDFETSDIVLRRDGQVIYAVFDNSYHIGAFCTSLGQSQDCTDRSLATKKSQFEGMIYNPVDDTLILSHKKQSKHRIQKSFE</sequence>
<accession>A0A819Q673</accession>
<comment type="caution">
    <text evidence="1">The sequence shown here is derived from an EMBL/GenBank/DDBJ whole genome shotgun (WGS) entry which is preliminary data.</text>
</comment>
<reference evidence="1" key="1">
    <citation type="submission" date="2021-02" db="EMBL/GenBank/DDBJ databases">
        <authorList>
            <person name="Nowell W R."/>
        </authorList>
    </citation>
    <scope>NUCLEOTIDE SEQUENCE</scope>
</reference>
<organism evidence="1 2">
    <name type="scientific">Adineta steineri</name>
    <dbReference type="NCBI Taxonomy" id="433720"/>
    <lineage>
        <taxon>Eukaryota</taxon>
        <taxon>Metazoa</taxon>
        <taxon>Spiralia</taxon>
        <taxon>Gnathifera</taxon>
        <taxon>Rotifera</taxon>
        <taxon>Eurotatoria</taxon>
        <taxon>Bdelloidea</taxon>
        <taxon>Adinetida</taxon>
        <taxon>Adinetidae</taxon>
        <taxon>Adineta</taxon>
    </lineage>
</organism>
<proteinExistence type="predicted"/>
<gene>
    <name evidence="1" type="ORF">KXQ929_LOCUS29821</name>
</gene>
<feature type="non-terminal residue" evidence="1">
    <location>
        <position position="128"/>
    </location>
</feature>
<evidence type="ECO:0000313" key="2">
    <source>
        <dbReference type="Proteomes" id="UP000663868"/>
    </source>
</evidence>
<dbReference type="Proteomes" id="UP000663868">
    <property type="component" value="Unassembled WGS sequence"/>
</dbReference>
<dbReference type="AlphaFoldDB" id="A0A819Q673"/>
<name>A0A819Q673_9BILA</name>
<dbReference type="EMBL" id="CAJOBB010003145">
    <property type="protein sequence ID" value="CAF4023379.1"/>
    <property type="molecule type" value="Genomic_DNA"/>
</dbReference>
<evidence type="ECO:0000313" key="1">
    <source>
        <dbReference type="EMBL" id="CAF4023379.1"/>
    </source>
</evidence>
<protein>
    <submittedName>
        <fullName evidence="1">Uncharacterized protein</fullName>
    </submittedName>
</protein>